<comment type="catalytic activity">
    <reaction evidence="6">
        <text>N(6)-[(R)-S(8)-aminomethyldihydrolipoyl]-L-lysyl-[protein] + (6S)-5,6,7,8-tetrahydrofolate = N(6)-[(R)-dihydrolipoyl]-L-lysyl-[protein] + (6R)-5,10-methylene-5,6,7,8-tetrahydrofolate + NH4(+)</text>
        <dbReference type="Rhea" id="RHEA:16945"/>
        <dbReference type="Rhea" id="RHEA-COMP:10475"/>
        <dbReference type="Rhea" id="RHEA-COMP:10492"/>
        <dbReference type="ChEBI" id="CHEBI:15636"/>
        <dbReference type="ChEBI" id="CHEBI:28938"/>
        <dbReference type="ChEBI" id="CHEBI:57453"/>
        <dbReference type="ChEBI" id="CHEBI:83100"/>
        <dbReference type="ChEBI" id="CHEBI:83143"/>
        <dbReference type="EC" id="2.1.2.10"/>
    </reaction>
</comment>
<dbReference type="InterPro" id="IPR013977">
    <property type="entry name" value="GcvT_C"/>
</dbReference>
<evidence type="ECO:0000256" key="3">
    <source>
        <dbReference type="ARBA" id="ARBA00022576"/>
    </source>
</evidence>
<protein>
    <recommendedName>
        <fullName evidence="2">aminomethyltransferase</fullName>
        <ecNumber evidence="2">2.1.2.10</ecNumber>
    </recommendedName>
    <alternativeName>
        <fullName evidence="5">Glycine cleavage system T protein</fullName>
    </alternativeName>
</protein>
<dbReference type="NCBIfam" id="TIGR00528">
    <property type="entry name" value="gcvT"/>
    <property type="match status" value="1"/>
</dbReference>
<evidence type="ECO:0000256" key="2">
    <source>
        <dbReference type="ARBA" id="ARBA00012616"/>
    </source>
</evidence>
<dbReference type="Gene3D" id="3.30.1360.120">
    <property type="entry name" value="Probable tRNA modification gtpase trme, domain 1"/>
    <property type="match status" value="1"/>
</dbReference>
<name>A0ABT5HHA1_9CAUL</name>
<proteinExistence type="inferred from homology"/>
<sequence length="375" mass="40585">MADAPNTETLKYTRLYQRHVDLGARMVPFAGYAMPVQYDGVLGEHKWTRAECGLFDVSHMGQARLKGKDAIATLEALTPTDFKVLKAGRQKYSLLLNDNSGILDDLMVSRPEADGLFLVVNAGCKDQDFAYIGRNLKGDTSLEILSDRALLALQGPKAKDVMANIIPAACDMYFMDCGTFIWQGHTVYISRSGYTGEDGFEISVHENQVAELWDALLSDPVVKPIGLGARDSLRLEAGMPLYGHEMDTGYSLAEANLGFAMSKSRLEAGDILGFDRLKPELDGGLTRVRVALKGEAGPPAREGAKILNEAGEEIGYITSGGPSPSAGGLIALGYVPPAFSEVGTKLTWDVRGKAYPCTIVTLPFVKNGYHRKKSA</sequence>
<dbReference type="Gene3D" id="4.10.1250.10">
    <property type="entry name" value="Aminomethyltransferase fragment"/>
    <property type="match status" value="1"/>
</dbReference>
<dbReference type="EMBL" id="JAQQKV010000001">
    <property type="protein sequence ID" value="MDC7674979.1"/>
    <property type="molecule type" value="Genomic_DNA"/>
</dbReference>
<evidence type="ECO:0000313" key="9">
    <source>
        <dbReference type="EMBL" id="MDC7674979.1"/>
    </source>
</evidence>
<dbReference type="Pfam" id="PF01571">
    <property type="entry name" value="GCV_T"/>
    <property type="match status" value="1"/>
</dbReference>
<dbReference type="SUPFAM" id="SSF103025">
    <property type="entry name" value="Folate-binding domain"/>
    <property type="match status" value="1"/>
</dbReference>
<keyword evidence="3" id="KW-0032">Aminotransferase</keyword>
<feature type="domain" description="GCVT N-terminal" evidence="7">
    <location>
        <begin position="15"/>
        <end position="263"/>
    </location>
</feature>
<evidence type="ECO:0000256" key="1">
    <source>
        <dbReference type="ARBA" id="ARBA00008609"/>
    </source>
</evidence>
<evidence type="ECO:0000259" key="7">
    <source>
        <dbReference type="Pfam" id="PF01571"/>
    </source>
</evidence>
<comment type="caution">
    <text evidence="9">The sequence shown here is derived from an EMBL/GenBank/DDBJ whole genome shotgun (WGS) entry which is preliminary data.</text>
</comment>
<dbReference type="NCBIfam" id="NF010093">
    <property type="entry name" value="PRK13579.1"/>
    <property type="match status" value="1"/>
</dbReference>
<keyword evidence="4 9" id="KW-0808">Transferase</keyword>
<dbReference type="InterPro" id="IPR028896">
    <property type="entry name" value="GcvT/YgfZ/DmdA"/>
</dbReference>
<evidence type="ECO:0000256" key="4">
    <source>
        <dbReference type="ARBA" id="ARBA00022679"/>
    </source>
</evidence>
<dbReference type="NCBIfam" id="NF001567">
    <property type="entry name" value="PRK00389.1"/>
    <property type="match status" value="1"/>
</dbReference>
<comment type="similarity">
    <text evidence="1">Belongs to the GcvT family.</text>
</comment>
<feature type="domain" description="Aminomethyltransferase C-terminal" evidence="8">
    <location>
        <begin position="287"/>
        <end position="366"/>
    </location>
</feature>
<dbReference type="PANTHER" id="PTHR43757">
    <property type="entry name" value="AMINOMETHYLTRANSFERASE"/>
    <property type="match status" value="1"/>
</dbReference>
<dbReference type="PIRSF" id="PIRSF006487">
    <property type="entry name" value="GcvT"/>
    <property type="match status" value="1"/>
</dbReference>
<dbReference type="InterPro" id="IPR006223">
    <property type="entry name" value="GcvT"/>
</dbReference>
<evidence type="ECO:0000256" key="5">
    <source>
        <dbReference type="ARBA" id="ARBA00031395"/>
    </source>
</evidence>
<dbReference type="Gene3D" id="2.40.30.110">
    <property type="entry name" value="Aminomethyltransferase beta-barrel domains"/>
    <property type="match status" value="1"/>
</dbReference>
<dbReference type="Proteomes" id="UP001218579">
    <property type="component" value="Unassembled WGS sequence"/>
</dbReference>
<dbReference type="SUPFAM" id="SSF101790">
    <property type="entry name" value="Aminomethyltransferase beta-barrel domain"/>
    <property type="match status" value="1"/>
</dbReference>
<dbReference type="InterPro" id="IPR006222">
    <property type="entry name" value="GCVT_N"/>
</dbReference>
<gene>
    <name evidence="9" type="primary">gcvT</name>
    <name evidence="9" type="ORF">PQU98_02475</name>
</gene>
<reference evidence="9 10" key="1">
    <citation type="submission" date="2023-01" db="EMBL/GenBank/DDBJ databases">
        <title>Novel species of the genus Asticcacaulis isolated from rivers.</title>
        <authorList>
            <person name="Lu H."/>
        </authorList>
    </citation>
    <scope>NUCLEOTIDE SEQUENCE [LARGE SCALE GENOMIC DNA]</scope>
    <source>
        <strain evidence="9 10">LKC15W</strain>
    </source>
</reference>
<evidence type="ECO:0000259" key="8">
    <source>
        <dbReference type="Pfam" id="PF08669"/>
    </source>
</evidence>
<organism evidence="9 10">
    <name type="scientific">Asticcacaulis machinosus</name>
    <dbReference type="NCBI Taxonomy" id="2984211"/>
    <lineage>
        <taxon>Bacteria</taxon>
        <taxon>Pseudomonadati</taxon>
        <taxon>Pseudomonadota</taxon>
        <taxon>Alphaproteobacteria</taxon>
        <taxon>Caulobacterales</taxon>
        <taxon>Caulobacteraceae</taxon>
        <taxon>Asticcacaulis</taxon>
    </lineage>
</organism>
<keyword evidence="10" id="KW-1185">Reference proteome</keyword>
<dbReference type="Pfam" id="PF08669">
    <property type="entry name" value="GCV_T_C"/>
    <property type="match status" value="1"/>
</dbReference>
<accession>A0ABT5HHA1</accession>
<dbReference type="InterPro" id="IPR027266">
    <property type="entry name" value="TrmE/GcvT-like"/>
</dbReference>
<dbReference type="GO" id="GO:0004047">
    <property type="term" value="F:aminomethyltransferase activity"/>
    <property type="evidence" value="ECO:0007669"/>
    <property type="project" value="UniProtKB-EC"/>
</dbReference>
<dbReference type="RefSeq" id="WP_272743284.1">
    <property type="nucleotide sequence ID" value="NZ_JAQQKV010000001.1"/>
</dbReference>
<dbReference type="EC" id="2.1.2.10" evidence="2"/>
<dbReference type="PANTHER" id="PTHR43757:SF2">
    <property type="entry name" value="AMINOMETHYLTRANSFERASE, MITOCHONDRIAL"/>
    <property type="match status" value="1"/>
</dbReference>
<evidence type="ECO:0000256" key="6">
    <source>
        <dbReference type="ARBA" id="ARBA00047665"/>
    </source>
</evidence>
<dbReference type="Gene3D" id="3.30.70.1400">
    <property type="entry name" value="Aminomethyltransferase beta-barrel domains"/>
    <property type="match status" value="1"/>
</dbReference>
<evidence type="ECO:0000313" key="10">
    <source>
        <dbReference type="Proteomes" id="UP001218579"/>
    </source>
</evidence>
<dbReference type="InterPro" id="IPR029043">
    <property type="entry name" value="GcvT/YgfZ_C"/>
</dbReference>